<dbReference type="RefSeq" id="WP_029160537.1">
    <property type="nucleotide sequence ID" value="NZ_CP009933.1"/>
</dbReference>
<dbReference type="PROSITE" id="PS50860">
    <property type="entry name" value="AA_TRNA_LIGASE_II_ALA"/>
    <property type="match status" value="1"/>
</dbReference>
<accession>A0A0E3JYG2</accession>
<feature type="coiled-coil region" evidence="5">
    <location>
        <begin position="255"/>
        <end position="285"/>
    </location>
</feature>
<dbReference type="GO" id="GO:0004813">
    <property type="term" value="F:alanine-tRNA ligase activity"/>
    <property type="evidence" value="ECO:0007669"/>
    <property type="project" value="InterPro"/>
</dbReference>
<dbReference type="Pfam" id="PF01411">
    <property type="entry name" value="tRNA-synt_2c"/>
    <property type="match status" value="1"/>
</dbReference>
<dbReference type="Proteomes" id="UP000033115">
    <property type="component" value="Chromosome"/>
</dbReference>
<protein>
    <submittedName>
        <fullName evidence="7">Threonyl/alanyl tRNA synthetase SAD</fullName>
    </submittedName>
</protein>
<dbReference type="PANTHER" id="PTHR43462:SF1">
    <property type="entry name" value="ALANYL-TRNA EDITING PROTEIN AARSD1"/>
    <property type="match status" value="1"/>
</dbReference>
<proteinExistence type="predicted"/>
<dbReference type="InterPro" id="IPR051335">
    <property type="entry name" value="Alanyl-tRNA_Editing_Enzymes"/>
</dbReference>
<dbReference type="SUPFAM" id="SSF50447">
    <property type="entry name" value="Translation proteins"/>
    <property type="match status" value="1"/>
</dbReference>
<dbReference type="InterPro" id="IPR009000">
    <property type="entry name" value="Transl_B-barrel_sf"/>
</dbReference>
<evidence type="ECO:0000259" key="6">
    <source>
        <dbReference type="PROSITE" id="PS50860"/>
    </source>
</evidence>
<keyword evidence="5" id="KW-0175">Coiled coil</keyword>
<dbReference type="GO" id="GO:0002161">
    <property type="term" value="F:aminoacyl-tRNA deacylase activity"/>
    <property type="evidence" value="ECO:0007669"/>
    <property type="project" value="UniProtKB-ARBA"/>
</dbReference>
<feature type="domain" description="Alanyl-transfer RNA synthetases family profile" evidence="6">
    <location>
        <begin position="1"/>
        <end position="235"/>
    </location>
</feature>
<dbReference type="STRING" id="1548.CSCA_0352"/>
<evidence type="ECO:0000256" key="1">
    <source>
        <dbReference type="ARBA" id="ARBA00001947"/>
    </source>
</evidence>
<dbReference type="GO" id="GO:0005737">
    <property type="term" value="C:cytoplasm"/>
    <property type="evidence" value="ECO:0007669"/>
    <property type="project" value="UniProtKB-SubCell"/>
</dbReference>
<dbReference type="PANTHER" id="PTHR43462">
    <property type="entry name" value="ALANYL-TRNA EDITING PROTEIN"/>
    <property type="match status" value="1"/>
</dbReference>
<keyword evidence="7" id="KW-0436">Ligase</keyword>
<dbReference type="SUPFAM" id="SSF55186">
    <property type="entry name" value="ThrRS/AlaRS common domain"/>
    <property type="match status" value="1"/>
</dbReference>
<dbReference type="SMART" id="SM00863">
    <property type="entry name" value="tRNA_SAD"/>
    <property type="match status" value="1"/>
</dbReference>
<dbReference type="Gene3D" id="3.30.980.10">
    <property type="entry name" value="Threonyl-trna Synthetase, Chain A, domain 2"/>
    <property type="match status" value="1"/>
</dbReference>
<dbReference type="GO" id="GO:0005524">
    <property type="term" value="F:ATP binding"/>
    <property type="evidence" value="ECO:0007669"/>
    <property type="project" value="InterPro"/>
</dbReference>
<evidence type="ECO:0000256" key="4">
    <source>
        <dbReference type="ARBA" id="ARBA00022833"/>
    </source>
</evidence>
<dbReference type="HOGENOM" id="CLU_004485_7_2_9"/>
<dbReference type="AlphaFoldDB" id="A0A0E3JYG2"/>
<dbReference type="InterPro" id="IPR003156">
    <property type="entry name" value="DHHA1_dom"/>
</dbReference>
<dbReference type="Gene3D" id="2.40.30.130">
    <property type="match status" value="1"/>
</dbReference>
<gene>
    <name evidence="7" type="ORF">CSCA_0352</name>
</gene>
<comment type="cofactor">
    <cofactor evidence="1">
        <name>Zn(2+)</name>
        <dbReference type="ChEBI" id="CHEBI:29105"/>
    </cofactor>
</comment>
<dbReference type="InterPro" id="IPR018163">
    <property type="entry name" value="Thr/Ala-tRNA-synth_IIc_edit"/>
</dbReference>
<sequence length="391" mass="44624">MTEKLYYKDAYITESEANVLNIIEEDGKVLVVLDETPFYPEGGGQPSDTGTIDGIKVSYVSEKGEIIYHHMDKAPENKKVKCSIDFERRFDHMQQHSGEHLLSGAIYKLYGGNNKGFHLGEEYVTVDIDIDPFTEDMVKKVEDEVNEYIYANRTFDTYIVTKDEVDKVPARKKINVDEDIRIVEAKDMDCCPCCGTHVKTTSEVGIVKILKAERYKGMTRIYIKCGKRAFKDFQVKHDIITSLNKVLSVDENGILDRVNKQFEEIENLKRESSRLKSTIAGIEVESIIKNAKSKLISIQFEDKNFEDIQLIGSILENKGYVVIFASLEDKKILFLNNTDIDLSCGKLFKEHIREFNGKGGGKDKRAQGTFDNKEDLTKFYELLSATVREKL</sequence>
<evidence type="ECO:0000256" key="2">
    <source>
        <dbReference type="ARBA" id="ARBA00004496"/>
    </source>
</evidence>
<evidence type="ECO:0000256" key="3">
    <source>
        <dbReference type="ARBA" id="ARBA00022723"/>
    </source>
</evidence>
<keyword evidence="7" id="KW-0030">Aminoacyl-tRNA synthetase</keyword>
<dbReference type="InterPro" id="IPR012947">
    <property type="entry name" value="tRNA_SAD"/>
</dbReference>
<dbReference type="Pfam" id="PF07973">
    <property type="entry name" value="tRNA_SAD"/>
    <property type="match status" value="1"/>
</dbReference>
<keyword evidence="8" id="KW-1185">Reference proteome</keyword>
<name>A0A0E3JYG2_CLOSL</name>
<comment type="subcellular location">
    <subcellularLocation>
        <location evidence="2">Cytoplasm</location>
    </subcellularLocation>
</comment>
<dbReference type="InterPro" id="IPR018165">
    <property type="entry name" value="Ala-tRNA-synth_IIc_core"/>
</dbReference>
<dbReference type="GO" id="GO:0006419">
    <property type="term" value="P:alanyl-tRNA aminoacylation"/>
    <property type="evidence" value="ECO:0007669"/>
    <property type="project" value="InterPro"/>
</dbReference>
<organism evidence="7 8">
    <name type="scientific">Clostridium scatologenes</name>
    <dbReference type="NCBI Taxonomy" id="1548"/>
    <lineage>
        <taxon>Bacteria</taxon>
        <taxon>Bacillati</taxon>
        <taxon>Bacillota</taxon>
        <taxon>Clostridia</taxon>
        <taxon>Eubacteriales</taxon>
        <taxon>Clostridiaceae</taxon>
        <taxon>Clostridium</taxon>
    </lineage>
</organism>
<keyword evidence="3" id="KW-0479">Metal-binding</keyword>
<dbReference type="Gene3D" id="3.10.310.40">
    <property type="match status" value="1"/>
</dbReference>
<evidence type="ECO:0000313" key="7">
    <source>
        <dbReference type="EMBL" id="AKA67477.1"/>
    </source>
</evidence>
<keyword evidence="4" id="KW-0862">Zinc</keyword>
<dbReference type="EMBL" id="CP009933">
    <property type="protein sequence ID" value="AKA67477.1"/>
    <property type="molecule type" value="Genomic_DNA"/>
</dbReference>
<dbReference type="GO" id="GO:0003676">
    <property type="term" value="F:nucleic acid binding"/>
    <property type="evidence" value="ECO:0007669"/>
    <property type="project" value="InterPro"/>
</dbReference>
<dbReference type="GO" id="GO:0046872">
    <property type="term" value="F:metal ion binding"/>
    <property type="evidence" value="ECO:0007669"/>
    <property type="project" value="UniProtKB-KW"/>
</dbReference>
<dbReference type="Pfam" id="PF02272">
    <property type="entry name" value="DHHA1"/>
    <property type="match status" value="1"/>
</dbReference>
<reference evidence="7 8" key="1">
    <citation type="journal article" date="2015" name="J. Biotechnol.">
        <title>Complete genome sequence of a malodorant-producing acetogen, Clostridium scatologenes ATCC 25775(T).</title>
        <authorList>
            <person name="Zhu Z."/>
            <person name="Guo T."/>
            <person name="Zheng H."/>
            <person name="Song T."/>
            <person name="Ouyang P."/>
            <person name="Xie J."/>
        </authorList>
    </citation>
    <scope>NUCLEOTIDE SEQUENCE [LARGE SCALE GENOMIC DNA]</scope>
    <source>
        <strain evidence="7 8">ATCC 25775</strain>
    </source>
</reference>
<evidence type="ECO:0000313" key="8">
    <source>
        <dbReference type="Proteomes" id="UP000033115"/>
    </source>
</evidence>
<evidence type="ECO:0000256" key="5">
    <source>
        <dbReference type="SAM" id="Coils"/>
    </source>
</evidence>
<dbReference type="KEGG" id="csq:CSCA_0352"/>
<dbReference type="InterPro" id="IPR018164">
    <property type="entry name" value="Ala-tRNA-synth_IIc_N"/>
</dbReference>